<reference evidence="1 2" key="1">
    <citation type="journal article" date="2011" name="Cell">
        <title>The monarch butterfly genome yields insights into long-distance migration.</title>
        <authorList>
            <person name="Zhan S."/>
            <person name="Merlin C."/>
            <person name="Boore J.L."/>
            <person name="Reppert S.M."/>
        </authorList>
    </citation>
    <scope>NUCLEOTIDE SEQUENCE [LARGE SCALE GENOMIC DNA]</scope>
    <source>
        <strain evidence="1">F-2</strain>
    </source>
</reference>
<protein>
    <submittedName>
        <fullName evidence="1">Uncharacterized protein</fullName>
    </submittedName>
</protein>
<comment type="caution">
    <text evidence="1">The sequence shown here is derived from an EMBL/GenBank/DDBJ whole genome shotgun (WGS) entry which is preliminary data.</text>
</comment>
<gene>
    <name evidence="1" type="ORF">KGM_210196B</name>
</gene>
<evidence type="ECO:0000313" key="2">
    <source>
        <dbReference type="Proteomes" id="UP000007151"/>
    </source>
</evidence>
<keyword evidence="2" id="KW-1185">Reference proteome</keyword>
<proteinExistence type="predicted"/>
<dbReference type="KEGG" id="dpl:KGM_210196B"/>
<dbReference type="Proteomes" id="UP000007151">
    <property type="component" value="Unassembled WGS sequence"/>
</dbReference>
<accession>A0A212F077</accession>
<dbReference type="EMBL" id="AGBW02011153">
    <property type="protein sequence ID" value="OWR47140.1"/>
    <property type="molecule type" value="Genomic_DNA"/>
</dbReference>
<organism evidence="1 2">
    <name type="scientific">Danaus plexippus plexippus</name>
    <dbReference type="NCBI Taxonomy" id="278856"/>
    <lineage>
        <taxon>Eukaryota</taxon>
        <taxon>Metazoa</taxon>
        <taxon>Ecdysozoa</taxon>
        <taxon>Arthropoda</taxon>
        <taxon>Hexapoda</taxon>
        <taxon>Insecta</taxon>
        <taxon>Pterygota</taxon>
        <taxon>Neoptera</taxon>
        <taxon>Endopterygota</taxon>
        <taxon>Lepidoptera</taxon>
        <taxon>Glossata</taxon>
        <taxon>Ditrysia</taxon>
        <taxon>Papilionoidea</taxon>
        <taxon>Nymphalidae</taxon>
        <taxon>Danainae</taxon>
        <taxon>Danaini</taxon>
        <taxon>Danaina</taxon>
        <taxon>Danaus</taxon>
        <taxon>Danaus</taxon>
    </lineage>
</organism>
<evidence type="ECO:0000313" key="1">
    <source>
        <dbReference type="EMBL" id="OWR47140.1"/>
    </source>
</evidence>
<sequence length="10" mass="1278">LPKRNYYKVP</sequence>
<feature type="non-terminal residue" evidence="1">
    <location>
        <position position="1"/>
    </location>
</feature>
<name>A0A212F077_DANPL</name>
<dbReference type="InParanoid" id="A0A212F077"/>